<gene>
    <name evidence="5" type="primary">araC_4</name>
    <name evidence="5" type="ORF">GALL_209010</name>
</gene>
<dbReference type="EMBL" id="MLJW01000138">
    <property type="protein sequence ID" value="OIQ97076.1"/>
    <property type="molecule type" value="Genomic_DNA"/>
</dbReference>
<dbReference type="InterPro" id="IPR014710">
    <property type="entry name" value="RmlC-like_jellyroll"/>
</dbReference>
<evidence type="ECO:0000256" key="1">
    <source>
        <dbReference type="ARBA" id="ARBA00023015"/>
    </source>
</evidence>
<accession>A0A1J5RYB2</accession>
<feature type="domain" description="HTH araC/xylS-type" evidence="4">
    <location>
        <begin position="197"/>
        <end position="296"/>
    </location>
</feature>
<sequence>MNTFSPTPRTRSDDTRRLFSDTFRAQIAALEAGRCRIRVPQTKDLYSKHPGMAYHFKPELFVQRTGTTEFLHPDQGFILHPGEVCVMPRGVPHGEVARPDQRPFENVVVCFYNETVAIHVAHELEPGRPGVDDIHFFTTDLFDTLVEYLNRVDDLRFRAPKVSATAIRGLLLAEFSILLALVEEQAPQRFSETERVFRCQWLIRNNLADPELSVASLAAELRCSPGYLSKLFQDQVGERMVEQINRLRLRNATDALKNTRLSVKEIASACGFQSANYFARVFRQAMGRSPNEFREDLLRVGCALEKQPKAVFFNHEEFGFGLAPRVMNSATVHLND</sequence>
<dbReference type="PROSITE" id="PS00041">
    <property type="entry name" value="HTH_ARAC_FAMILY_1"/>
    <property type="match status" value="1"/>
</dbReference>
<dbReference type="PRINTS" id="PR00032">
    <property type="entry name" value="HTHARAC"/>
</dbReference>
<organism evidence="5">
    <name type="scientific">mine drainage metagenome</name>
    <dbReference type="NCBI Taxonomy" id="410659"/>
    <lineage>
        <taxon>unclassified sequences</taxon>
        <taxon>metagenomes</taxon>
        <taxon>ecological metagenomes</taxon>
    </lineage>
</organism>
<evidence type="ECO:0000313" key="5">
    <source>
        <dbReference type="EMBL" id="OIQ97076.1"/>
    </source>
</evidence>
<proteinExistence type="predicted"/>
<keyword evidence="1" id="KW-0805">Transcription regulation</keyword>
<protein>
    <submittedName>
        <fullName evidence="5">Arabinose operon regulatory protein</fullName>
    </submittedName>
</protein>
<dbReference type="AlphaFoldDB" id="A0A1J5RYB2"/>
<dbReference type="Gene3D" id="1.10.10.60">
    <property type="entry name" value="Homeodomain-like"/>
    <property type="match status" value="2"/>
</dbReference>
<dbReference type="SUPFAM" id="SSF51182">
    <property type="entry name" value="RmlC-like cupins"/>
    <property type="match status" value="1"/>
</dbReference>
<dbReference type="InterPro" id="IPR011051">
    <property type="entry name" value="RmlC_Cupin_sf"/>
</dbReference>
<dbReference type="GO" id="GO:0043565">
    <property type="term" value="F:sequence-specific DNA binding"/>
    <property type="evidence" value="ECO:0007669"/>
    <property type="project" value="InterPro"/>
</dbReference>
<keyword evidence="2" id="KW-0238">DNA-binding</keyword>
<dbReference type="InterPro" id="IPR018060">
    <property type="entry name" value="HTH_AraC"/>
</dbReference>
<dbReference type="SMART" id="SM00342">
    <property type="entry name" value="HTH_ARAC"/>
    <property type="match status" value="1"/>
</dbReference>
<comment type="caution">
    <text evidence="5">The sequence shown here is derived from an EMBL/GenBank/DDBJ whole genome shotgun (WGS) entry which is preliminary data.</text>
</comment>
<reference evidence="5" key="1">
    <citation type="submission" date="2016-10" db="EMBL/GenBank/DDBJ databases">
        <title>Sequence of Gallionella enrichment culture.</title>
        <authorList>
            <person name="Poehlein A."/>
            <person name="Muehling M."/>
            <person name="Daniel R."/>
        </authorList>
    </citation>
    <scope>NUCLEOTIDE SEQUENCE</scope>
</reference>
<keyword evidence="3" id="KW-0804">Transcription</keyword>
<dbReference type="PANTHER" id="PTHR43280:SF10">
    <property type="entry name" value="REGULATORY PROTEIN POCR"/>
    <property type="match status" value="1"/>
</dbReference>
<dbReference type="PANTHER" id="PTHR43280">
    <property type="entry name" value="ARAC-FAMILY TRANSCRIPTIONAL REGULATOR"/>
    <property type="match status" value="1"/>
</dbReference>
<dbReference type="CDD" id="cd02208">
    <property type="entry name" value="cupin_RmlC-like"/>
    <property type="match status" value="1"/>
</dbReference>
<dbReference type="InterPro" id="IPR020449">
    <property type="entry name" value="Tscrpt_reg_AraC-type_HTH"/>
</dbReference>
<dbReference type="InterPro" id="IPR009057">
    <property type="entry name" value="Homeodomain-like_sf"/>
</dbReference>
<name>A0A1J5RYB2_9ZZZZ</name>
<dbReference type="SUPFAM" id="SSF46689">
    <property type="entry name" value="Homeodomain-like"/>
    <property type="match status" value="1"/>
</dbReference>
<evidence type="ECO:0000256" key="3">
    <source>
        <dbReference type="ARBA" id="ARBA00023163"/>
    </source>
</evidence>
<dbReference type="GO" id="GO:0003700">
    <property type="term" value="F:DNA-binding transcription factor activity"/>
    <property type="evidence" value="ECO:0007669"/>
    <property type="project" value="InterPro"/>
</dbReference>
<dbReference type="PROSITE" id="PS01124">
    <property type="entry name" value="HTH_ARAC_FAMILY_2"/>
    <property type="match status" value="1"/>
</dbReference>
<dbReference type="Gene3D" id="2.60.120.10">
    <property type="entry name" value="Jelly Rolls"/>
    <property type="match status" value="1"/>
</dbReference>
<evidence type="ECO:0000256" key="2">
    <source>
        <dbReference type="ARBA" id="ARBA00023125"/>
    </source>
</evidence>
<dbReference type="InterPro" id="IPR018062">
    <property type="entry name" value="HTH_AraC-typ_CS"/>
</dbReference>
<evidence type="ECO:0000259" key="4">
    <source>
        <dbReference type="PROSITE" id="PS01124"/>
    </source>
</evidence>
<dbReference type="Pfam" id="PF12833">
    <property type="entry name" value="HTH_18"/>
    <property type="match status" value="1"/>
</dbReference>